<comment type="catalytic activity">
    <reaction evidence="7">
        <text>Hydrolysis of proteins with broad specificity for peptide bonds, and a preference for a large uncharged residue in P1. Hydrolyzes peptide amides.</text>
        <dbReference type="EC" id="3.4.21.62"/>
    </reaction>
</comment>
<dbReference type="EC" id="3.4.21.62" evidence="8"/>
<evidence type="ECO:0000259" key="11">
    <source>
        <dbReference type="PROSITE" id="PS51695"/>
    </source>
</evidence>
<dbReference type="Proteomes" id="UP000039324">
    <property type="component" value="Unassembled WGS sequence"/>
</dbReference>
<keyword evidence="5 9" id="KW-0106">Calcium</keyword>
<reference evidence="12 13" key="1">
    <citation type="submission" date="2015-02" db="EMBL/GenBank/DDBJ databases">
        <authorList>
            <person name="Chooi Y.-H."/>
        </authorList>
    </citation>
    <scope>NUCLEOTIDE SEQUENCE [LARGE SCALE GENOMIC DNA]</scope>
    <source>
        <strain evidence="12">E3</strain>
    </source>
</reference>
<keyword evidence="4 9" id="KW-0720">Serine protease</keyword>
<feature type="binding site" evidence="9">
    <location>
        <position position="580"/>
    </location>
    <ligand>
        <name>Ca(2+)</name>
        <dbReference type="ChEBI" id="CHEBI:29108"/>
    </ligand>
</feature>
<dbReference type="AlphaFoldDB" id="A0A0G4IJC6"/>
<dbReference type="SUPFAM" id="SSF54897">
    <property type="entry name" value="Protease propeptides/inhibitors"/>
    <property type="match status" value="1"/>
</dbReference>
<feature type="chain" id="PRO_5005193096" description="subtilisin" evidence="10">
    <location>
        <begin position="34"/>
        <end position="615"/>
    </location>
</feature>
<evidence type="ECO:0000256" key="2">
    <source>
        <dbReference type="ARBA" id="ARBA00022723"/>
    </source>
</evidence>
<dbReference type="PANTHER" id="PTHR14218">
    <property type="entry name" value="PROTEASE S8 TRIPEPTIDYL PEPTIDASE I CLN2"/>
    <property type="match status" value="1"/>
</dbReference>
<dbReference type="Pfam" id="PF09286">
    <property type="entry name" value="Pro-kuma_activ"/>
    <property type="match status" value="1"/>
</dbReference>
<feature type="binding site" evidence="9">
    <location>
        <position position="553"/>
    </location>
    <ligand>
        <name>Ca(2+)</name>
        <dbReference type="ChEBI" id="CHEBI:29108"/>
    </ligand>
</feature>
<dbReference type="InterPro" id="IPR030400">
    <property type="entry name" value="Sedolisin_dom"/>
</dbReference>
<dbReference type="EMBL" id="CDSF01000013">
    <property type="protein sequence ID" value="CEO95180.1"/>
    <property type="molecule type" value="Genomic_DNA"/>
</dbReference>
<evidence type="ECO:0000256" key="8">
    <source>
        <dbReference type="ARBA" id="ARBA00023619"/>
    </source>
</evidence>
<dbReference type="SUPFAM" id="SSF52743">
    <property type="entry name" value="Subtilisin-like"/>
    <property type="match status" value="1"/>
</dbReference>
<evidence type="ECO:0000256" key="1">
    <source>
        <dbReference type="ARBA" id="ARBA00022670"/>
    </source>
</evidence>
<dbReference type="GO" id="GO:0046872">
    <property type="term" value="F:metal ion binding"/>
    <property type="evidence" value="ECO:0007669"/>
    <property type="project" value="UniProtKB-UniRule"/>
</dbReference>
<feature type="active site" description="Charge relay system" evidence="9">
    <location>
        <position position="284"/>
    </location>
</feature>
<proteinExistence type="predicted"/>
<dbReference type="GO" id="GO:0006508">
    <property type="term" value="P:proteolysis"/>
    <property type="evidence" value="ECO:0007669"/>
    <property type="project" value="UniProtKB-KW"/>
</dbReference>
<evidence type="ECO:0000313" key="12">
    <source>
        <dbReference type="EMBL" id="CEO95180.1"/>
    </source>
</evidence>
<name>A0A0G4IJC6_PLABS</name>
<evidence type="ECO:0000256" key="5">
    <source>
        <dbReference type="ARBA" id="ARBA00022837"/>
    </source>
</evidence>
<evidence type="ECO:0000256" key="4">
    <source>
        <dbReference type="ARBA" id="ARBA00022825"/>
    </source>
</evidence>
<accession>A0A0G4IJC6</accession>
<feature type="active site" description="Charge relay system" evidence="9">
    <location>
        <position position="513"/>
    </location>
</feature>
<evidence type="ECO:0000256" key="3">
    <source>
        <dbReference type="ARBA" id="ARBA00022801"/>
    </source>
</evidence>
<keyword evidence="3 9" id="KW-0378">Hydrolase</keyword>
<keyword evidence="13" id="KW-1185">Reference proteome</keyword>
<feature type="binding site" evidence="9">
    <location>
        <position position="554"/>
    </location>
    <ligand>
        <name>Ca(2+)</name>
        <dbReference type="ChEBI" id="CHEBI:29108"/>
    </ligand>
</feature>
<feature type="signal peptide" evidence="10">
    <location>
        <begin position="1"/>
        <end position="33"/>
    </location>
</feature>
<dbReference type="InterPro" id="IPR015366">
    <property type="entry name" value="S53_propep"/>
</dbReference>
<dbReference type="GO" id="GO:0008240">
    <property type="term" value="F:tripeptidyl-peptidase activity"/>
    <property type="evidence" value="ECO:0007669"/>
    <property type="project" value="TreeGrafter"/>
</dbReference>
<protein>
    <recommendedName>
        <fullName evidence="8">subtilisin</fullName>
        <ecNumber evidence="8">3.4.21.62</ecNumber>
    </recommendedName>
</protein>
<gene>
    <name evidence="12" type="ORF">PBRA_003946</name>
</gene>
<dbReference type="STRING" id="37360.A0A0G4IJC6"/>
<dbReference type="InterPro" id="IPR050819">
    <property type="entry name" value="Tripeptidyl-peptidase_I"/>
</dbReference>
<dbReference type="PANTHER" id="PTHR14218:SF31">
    <property type="entry name" value="PEPTIDASE S53 DOMAIN-CONTAINING PROTEIN"/>
    <property type="match status" value="1"/>
</dbReference>
<dbReference type="PROSITE" id="PS51695">
    <property type="entry name" value="SEDOLISIN"/>
    <property type="match status" value="1"/>
</dbReference>
<evidence type="ECO:0000256" key="6">
    <source>
        <dbReference type="ARBA" id="ARBA00023145"/>
    </source>
</evidence>
<evidence type="ECO:0000256" key="10">
    <source>
        <dbReference type="SAM" id="SignalP"/>
    </source>
</evidence>
<keyword evidence="1 9" id="KW-0645">Protease</keyword>
<dbReference type="CDD" id="cd04056">
    <property type="entry name" value="Peptidases_S53"/>
    <property type="match status" value="1"/>
</dbReference>
<dbReference type="SMART" id="SM00944">
    <property type="entry name" value="Pro-kuma_activ"/>
    <property type="match status" value="1"/>
</dbReference>
<comment type="cofactor">
    <cofactor evidence="9">
        <name>Ca(2+)</name>
        <dbReference type="ChEBI" id="CHEBI:29108"/>
    </cofactor>
    <text evidence="9">Binds 1 Ca(2+) ion per subunit.</text>
</comment>
<keyword evidence="6" id="KW-0865">Zymogen</keyword>
<organism evidence="12 13">
    <name type="scientific">Plasmodiophora brassicae</name>
    <name type="common">Clubroot disease agent</name>
    <dbReference type="NCBI Taxonomy" id="37360"/>
    <lineage>
        <taxon>Eukaryota</taxon>
        <taxon>Sar</taxon>
        <taxon>Rhizaria</taxon>
        <taxon>Endomyxa</taxon>
        <taxon>Phytomyxea</taxon>
        <taxon>Plasmodiophorida</taxon>
        <taxon>Plasmodiophoridae</taxon>
        <taxon>Plasmodiophora</taxon>
    </lineage>
</organism>
<feature type="binding site" evidence="9">
    <location>
        <position position="578"/>
    </location>
    <ligand>
        <name>Ca(2+)</name>
        <dbReference type="ChEBI" id="CHEBI:29108"/>
    </ligand>
</feature>
<dbReference type="InterPro" id="IPR036852">
    <property type="entry name" value="Peptidase_S8/S53_dom_sf"/>
</dbReference>
<keyword evidence="2 9" id="KW-0479">Metal-binding</keyword>
<dbReference type="OrthoDB" id="409122at2759"/>
<keyword evidence="10" id="KW-0732">Signal</keyword>
<dbReference type="Gene3D" id="3.40.50.200">
    <property type="entry name" value="Peptidase S8/S53 domain"/>
    <property type="match status" value="1"/>
</dbReference>
<evidence type="ECO:0000256" key="7">
    <source>
        <dbReference type="ARBA" id="ARBA00023529"/>
    </source>
</evidence>
<evidence type="ECO:0000313" key="13">
    <source>
        <dbReference type="Proteomes" id="UP000039324"/>
    </source>
</evidence>
<evidence type="ECO:0000256" key="9">
    <source>
        <dbReference type="PROSITE-ProRule" id="PRU01032"/>
    </source>
</evidence>
<dbReference type="GO" id="GO:0004252">
    <property type="term" value="F:serine-type endopeptidase activity"/>
    <property type="evidence" value="ECO:0007669"/>
    <property type="project" value="UniProtKB-UniRule"/>
</dbReference>
<dbReference type="OMA" id="YARSVCN"/>
<feature type="active site" description="Charge relay system" evidence="9">
    <location>
        <position position="280"/>
    </location>
</feature>
<feature type="domain" description="Peptidase S53" evidence="11">
    <location>
        <begin position="212"/>
        <end position="600"/>
    </location>
</feature>
<sequence>MPGCPHFALRSMGLVPMLSWAVATLALLTVVGGHDDPDRVVISHRTRAPPGWAMASRCHPLERVRFRIALRQHNVDFLTDMFWDLSNPDSPSYGKWMSRAAIKSLVSPPEEETTPIIEWLMSYGVRKDHIANFGDSLRVTAPVKCVESLFQTELYSFVHETGRTLVRQFGPCSIPSYLAPIIQLVTAISDFPVGKPRVLRHLSGRQSDEGYNVVPSTLSSLYKIEDGVDARGCSQAAIEFQDDASYSPADLKQFYADVAINTTAISHTVGPFDSDYPDAEATLDVQYIASVGVDSTNWYWTADNWMYDFAVDFMEAEEVPLVISLSWGWSEVAQCDVDNDCSTLGIDSKEYVKRTNIEFMKIGLRGVSILVASGDSGSNGRTDPDCQDAVFHPAFPASSPFVTSVGATQLNDPSEVVDPVEPICKTSSCAAGGTEVAVSFDASGFASGGGFSVYSTRPQYQDDAVSDYLNNTKSLPPKTMFSETGRGYPDVAALGHNYLCILDGEVTPVGGTSASAPAFAGVISILNAIRLKRRFLNPFLYLMAKEHPAAFFDITDGDNRCTEDGCGSSCHGFSAAKGWDPVTGLGTPNVAEMIKYMSQRRTKVLTHPSQYAQAF</sequence>
<dbReference type="CDD" id="cd11377">
    <property type="entry name" value="Pro-peptidase_S53"/>
    <property type="match status" value="1"/>
</dbReference>